<organism evidence="1 2">
    <name type="scientific">Trifolium medium</name>
    <dbReference type="NCBI Taxonomy" id="97028"/>
    <lineage>
        <taxon>Eukaryota</taxon>
        <taxon>Viridiplantae</taxon>
        <taxon>Streptophyta</taxon>
        <taxon>Embryophyta</taxon>
        <taxon>Tracheophyta</taxon>
        <taxon>Spermatophyta</taxon>
        <taxon>Magnoliopsida</taxon>
        <taxon>eudicotyledons</taxon>
        <taxon>Gunneridae</taxon>
        <taxon>Pentapetalae</taxon>
        <taxon>rosids</taxon>
        <taxon>fabids</taxon>
        <taxon>Fabales</taxon>
        <taxon>Fabaceae</taxon>
        <taxon>Papilionoideae</taxon>
        <taxon>50 kb inversion clade</taxon>
        <taxon>NPAAA clade</taxon>
        <taxon>Hologalegina</taxon>
        <taxon>IRL clade</taxon>
        <taxon>Trifolieae</taxon>
        <taxon>Trifolium</taxon>
    </lineage>
</organism>
<dbReference type="Proteomes" id="UP000265520">
    <property type="component" value="Unassembled WGS sequence"/>
</dbReference>
<protein>
    <submittedName>
        <fullName evidence="1">Uncharacterized protein</fullName>
    </submittedName>
</protein>
<keyword evidence="2" id="KW-1185">Reference proteome</keyword>
<dbReference type="EMBL" id="LXQA010012122">
    <property type="protein sequence ID" value="MCH87398.1"/>
    <property type="molecule type" value="Genomic_DNA"/>
</dbReference>
<evidence type="ECO:0000313" key="2">
    <source>
        <dbReference type="Proteomes" id="UP000265520"/>
    </source>
</evidence>
<feature type="non-terminal residue" evidence="1">
    <location>
        <position position="1"/>
    </location>
</feature>
<name>A0A392ML17_9FABA</name>
<dbReference type="AlphaFoldDB" id="A0A392ML17"/>
<accession>A0A392ML17</accession>
<reference evidence="1 2" key="1">
    <citation type="journal article" date="2018" name="Front. Plant Sci.">
        <title>Red Clover (Trifolium pratense) and Zigzag Clover (T. medium) - A Picture of Genomic Similarities and Differences.</title>
        <authorList>
            <person name="Dluhosova J."/>
            <person name="Istvanek J."/>
            <person name="Nedelnik J."/>
            <person name="Repkova J."/>
        </authorList>
    </citation>
    <scope>NUCLEOTIDE SEQUENCE [LARGE SCALE GENOMIC DNA]</scope>
    <source>
        <strain evidence="2">cv. 10/8</strain>
        <tissue evidence="1">Leaf</tissue>
    </source>
</reference>
<proteinExistence type="predicted"/>
<sequence length="60" mass="6596">LRKLENSWEHTIGCAKHRAGMREAQGRSARGAIQARMELGSCQLRHAQVRSVPRGSARGA</sequence>
<comment type="caution">
    <text evidence="1">The sequence shown here is derived from an EMBL/GenBank/DDBJ whole genome shotgun (WGS) entry which is preliminary data.</text>
</comment>
<evidence type="ECO:0000313" key="1">
    <source>
        <dbReference type="EMBL" id="MCH87398.1"/>
    </source>
</evidence>
<gene>
    <name evidence="1" type="ORF">A2U01_0008267</name>
</gene>